<evidence type="ECO:0000256" key="1">
    <source>
        <dbReference type="SAM" id="MobiDB-lite"/>
    </source>
</evidence>
<organism evidence="2 3">
    <name type="scientific">Linum trigynum</name>
    <dbReference type="NCBI Taxonomy" id="586398"/>
    <lineage>
        <taxon>Eukaryota</taxon>
        <taxon>Viridiplantae</taxon>
        <taxon>Streptophyta</taxon>
        <taxon>Embryophyta</taxon>
        <taxon>Tracheophyta</taxon>
        <taxon>Spermatophyta</taxon>
        <taxon>Magnoliopsida</taxon>
        <taxon>eudicotyledons</taxon>
        <taxon>Gunneridae</taxon>
        <taxon>Pentapetalae</taxon>
        <taxon>rosids</taxon>
        <taxon>fabids</taxon>
        <taxon>Malpighiales</taxon>
        <taxon>Linaceae</taxon>
        <taxon>Linum</taxon>
    </lineage>
</organism>
<gene>
    <name evidence="2" type="ORF">LTRI10_LOCUS47290</name>
</gene>
<accession>A0AAV2GBR8</accession>
<name>A0AAV2GBR8_9ROSI</name>
<evidence type="ECO:0000313" key="3">
    <source>
        <dbReference type="Proteomes" id="UP001497516"/>
    </source>
</evidence>
<keyword evidence="3" id="KW-1185">Reference proteome</keyword>
<dbReference type="EMBL" id="OZ034821">
    <property type="protein sequence ID" value="CAL1407632.1"/>
    <property type="molecule type" value="Genomic_DNA"/>
</dbReference>
<dbReference type="AlphaFoldDB" id="A0AAV2GBR8"/>
<proteinExistence type="predicted"/>
<protein>
    <submittedName>
        <fullName evidence="2">Uncharacterized protein</fullName>
    </submittedName>
</protein>
<feature type="region of interest" description="Disordered" evidence="1">
    <location>
        <begin position="108"/>
        <end position="132"/>
    </location>
</feature>
<evidence type="ECO:0000313" key="2">
    <source>
        <dbReference type="EMBL" id="CAL1407632.1"/>
    </source>
</evidence>
<dbReference type="Proteomes" id="UP001497516">
    <property type="component" value="Chromosome 8"/>
</dbReference>
<reference evidence="2 3" key="1">
    <citation type="submission" date="2024-04" db="EMBL/GenBank/DDBJ databases">
        <authorList>
            <person name="Fracassetti M."/>
        </authorList>
    </citation>
    <scope>NUCLEOTIDE SEQUENCE [LARGE SCALE GENOMIC DNA]</scope>
</reference>
<sequence length="132" mass="14272">MTHRVFPGPVRCRRLSPTPSVGLHFSFFFLGEKMVSPSSSSSFPWSDELIPCRGIFPRSPGCAAQIPFSSCFSGFFFSVADVAVRTATNRRFLLRLATPIALASSPTWRCSPVRQPGSSSPPLPSSSTSLSS</sequence>